<evidence type="ECO:0000256" key="6">
    <source>
        <dbReference type="ARBA" id="ARBA00023136"/>
    </source>
</evidence>
<evidence type="ECO:0000256" key="10">
    <source>
        <dbReference type="SAM" id="MobiDB-lite"/>
    </source>
</evidence>
<evidence type="ECO:0000256" key="9">
    <source>
        <dbReference type="ARBA" id="ARBA00046074"/>
    </source>
</evidence>
<protein>
    <recommendedName>
        <fullName evidence="2">Triadin</fullName>
    </recommendedName>
</protein>
<dbReference type="InterPro" id="IPR010798">
    <property type="entry name" value="Triadin"/>
</dbReference>
<keyword evidence="5 11" id="KW-1133">Transmembrane helix</keyword>
<dbReference type="PANTHER" id="PTHR14106">
    <property type="entry name" value="TRIADIN"/>
    <property type="match status" value="1"/>
</dbReference>
<organism evidence="13 14">
    <name type="scientific">Scleropages formosus</name>
    <name type="common">Asian bonytongue</name>
    <name type="synonym">Osteoglossum formosum</name>
    <dbReference type="NCBI Taxonomy" id="113540"/>
    <lineage>
        <taxon>Eukaryota</taxon>
        <taxon>Metazoa</taxon>
        <taxon>Chordata</taxon>
        <taxon>Craniata</taxon>
        <taxon>Vertebrata</taxon>
        <taxon>Euteleostomi</taxon>
        <taxon>Actinopterygii</taxon>
        <taxon>Neopterygii</taxon>
        <taxon>Teleostei</taxon>
        <taxon>Osteoglossocephala</taxon>
        <taxon>Osteoglossomorpha</taxon>
        <taxon>Osteoglossiformes</taxon>
        <taxon>Osteoglossidae</taxon>
        <taxon>Scleropages</taxon>
    </lineage>
</organism>
<evidence type="ECO:0000256" key="11">
    <source>
        <dbReference type="SAM" id="Phobius"/>
    </source>
</evidence>
<dbReference type="GO" id="GO:0051282">
    <property type="term" value="P:regulation of sequestering of calcium ion"/>
    <property type="evidence" value="ECO:0007669"/>
    <property type="project" value="UniProtKB-ARBA"/>
</dbReference>
<evidence type="ECO:0000256" key="4">
    <source>
        <dbReference type="ARBA" id="ARBA00022692"/>
    </source>
</evidence>
<keyword evidence="6 11" id="KW-0472">Membrane</keyword>
<reference evidence="13" key="3">
    <citation type="submission" date="2025-09" db="UniProtKB">
        <authorList>
            <consortium name="Ensembl"/>
        </authorList>
    </citation>
    <scope>IDENTIFICATION</scope>
</reference>
<proteinExistence type="predicted"/>
<feature type="region of interest" description="Disordered" evidence="10">
    <location>
        <begin position="1"/>
        <end position="34"/>
    </location>
</feature>
<keyword evidence="3" id="KW-0597">Phosphoprotein</keyword>
<keyword evidence="8" id="KW-0325">Glycoprotein</keyword>
<evidence type="ECO:0000256" key="2">
    <source>
        <dbReference type="ARBA" id="ARBA00016711"/>
    </source>
</evidence>
<dbReference type="PANTHER" id="PTHR14106:SF0">
    <property type="entry name" value="TRIADIN"/>
    <property type="match status" value="1"/>
</dbReference>
<evidence type="ECO:0000256" key="3">
    <source>
        <dbReference type="ARBA" id="ARBA00022553"/>
    </source>
</evidence>
<evidence type="ECO:0000313" key="13">
    <source>
        <dbReference type="Ensembl" id="ENSSFOP00015058215.1"/>
    </source>
</evidence>
<evidence type="ECO:0000256" key="1">
    <source>
        <dbReference type="ARBA" id="ARBA00004157"/>
    </source>
</evidence>
<dbReference type="AlphaFoldDB" id="A0A8C9TXE2"/>
<feature type="transmembrane region" description="Helical" evidence="11">
    <location>
        <begin position="50"/>
        <end position="73"/>
    </location>
</feature>
<keyword evidence="14" id="KW-1185">Reference proteome</keyword>
<name>A0A8C9TXE2_SCLFO</name>
<dbReference type="GeneTree" id="ENSGT00510000049207"/>
<keyword evidence="4 11" id="KW-0812">Transmembrane</keyword>
<comment type="function">
    <text evidence="9">Contributes to the regulation of lumenal Ca2+ release via the sarcoplasmic reticulum calcium release channels RYR1 and RYR2, a key step in triggering skeletal and heart muscle contraction. Required for normal organization of the triad junction, where T-tubules and the sarcoplasmic reticulum terminal cisternae are in close contact. Required for normal skeletal muscle strength. Plays a role in excitation-contraction coupling in the heart and in regulating the rate of heart beats.</text>
</comment>
<dbReference type="Ensembl" id="ENSSFOT00015051955.1">
    <property type="protein sequence ID" value="ENSSFOP00015058215.1"/>
    <property type="gene ID" value="ENSSFOG00015029294.1"/>
</dbReference>
<evidence type="ECO:0000256" key="7">
    <source>
        <dbReference type="ARBA" id="ARBA00023157"/>
    </source>
</evidence>
<evidence type="ECO:0000256" key="8">
    <source>
        <dbReference type="ARBA" id="ARBA00023180"/>
    </source>
</evidence>
<sequence>MTETAVEGGGRTSSTTTVVDSKNGDVVSSPSRAPRKTVTDDLYATFSSPMAWILVLALIITWSAVAVIMFDLLDYKGLTGRPSVYPVWVTKVLCFCGTEVLILDSSST</sequence>
<evidence type="ECO:0000313" key="14">
    <source>
        <dbReference type="Proteomes" id="UP000694397"/>
    </source>
</evidence>
<accession>A0A8C9TXE2</accession>
<dbReference type="InterPro" id="IPR007943">
    <property type="entry name" value="Asp-B-hydro/Triadin_dom"/>
</dbReference>
<dbReference type="OrthoDB" id="9908116at2759"/>
<comment type="subcellular location">
    <subcellularLocation>
        <location evidence="1">Sarcoplasmic reticulum membrane</location>
        <topology evidence="1">Single-pass type II membrane protein</topology>
    </subcellularLocation>
</comment>
<evidence type="ECO:0000256" key="5">
    <source>
        <dbReference type="ARBA" id="ARBA00022989"/>
    </source>
</evidence>
<keyword evidence="7" id="KW-1015">Disulfide bond</keyword>
<dbReference type="Pfam" id="PF05279">
    <property type="entry name" value="Asp-B-Hydro_N"/>
    <property type="match status" value="1"/>
</dbReference>
<feature type="domain" description="Aspartyl beta-hydroxylase/Triadin" evidence="12">
    <location>
        <begin position="47"/>
        <end position="85"/>
    </location>
</feature>
<reference evidence="13" key="2">
    <citation type="submission" date="2025-08" db="UniProtKB">
        <authorList>
            <consortium name="Ensembl"/>
        </authorList>
    </citation>
    <scope>IDENTIFICATION</scope>
</reference>
<reference evidence="13 14" key="1">
    <citation type="submission" date="2019-04" db="EMBL/GenBank/DDBJ databases">
        <authorList>
            <consortium name="Wellcome Sanger Institute Data Sharing"/>
        </authorList>
    </citation>
    <scope>NUCLEOTIDE SEQUENCE [LARGE SCALE GENOMIC DNA]</scope>
</reference>
<dbReference type="Proteomes" id="UP000694397">
    <property type="component" value="Chromosome 1"/>
</dbReference>
<evidence type="ECO:0000259" key="12">
    <source>
        <dbReference type="Pfam" id="PF05279"/>
    </source>
</evidence>
<dbReference type="GO" id="GO:0033017">
    <property type="term" value="C:sarcoplasmic reticulum membrane"/>
    <property type="evidence" value="ECO:0007669"/>
    <property type="project" value="UniProtKB-SubCell"/>
</dbReference>
<dbReference type="GO" id="GO:0005102">
    <property type="term" value="F:signaling receptor binding"/>
    <property type="evidence" value="ECO:0007669"/>
    <property type="project" value="InterPro"/>
</dbReference>